<accession>A0AA38FL81</accession>
<name>A0AA38FL81_TAXCH</name>
<evidence type="ECO:0008006" key="3">
    <source>
        <dbReference type="Google" id="ProtNLM"/>
    </source>
</evidence>
<dbReference type="AlphaFoldDB" id="A0AA38FL81"/>
<dbReference type="Proteomes" id="UP000824469">
    <property type="component" value="Unassembled WGS sequence"/>
</dbReference>
<organism evidence="1 2">
    <name type="scientific">Taxus chinensis</name>
    <name type="common">Chinese yew</name>
    <name type="synonym">Taxus wallichiana var. chinensis</name>
    <dbReference type="NCBI Taxonomy" id="29808"/>
    <lineage>
        <taxon>Eukaryota</taxon>
        <taxon>Viridiplantae</taxon>
        <taxon>Streptophyta</taxon>
        <taxon>Embryophyta</taxon>
        <taxon>Tracheophyta</taxon>
        <taxon>Spermatophyta</taxon>
        <taxon>Pinopsida</taxon>
        <taxon>Pinidae</taxon>
        <taxon>Conifers II</taxon>
        <taxon>Cupressales</taxon>
        <taxon>Taxaceae</taxon>
        <taxon>Taxus</taxon>
    </lineage>
</organism>
<feature type="non-terminal residue" evidence="1">
    <location>
        <position position="50"/>
    </location>
</feature>
<protein>
    <recommendedName>
        <fullName evidence="3">Reverse transcriptase</fullName>
    </recommendedName>
</protein>
<sequence>EAICEAIRLRRILEGLGIPQDKPTTLYVDNEGVLKLFRNRVFHERKNHIE</sequence>
<dbReference type="EMBL" id="JAHRHJ020000008">
    <property type="protein sequence ID" value="KAH9305881.1"/>
    <property type="molecule type" value="Genomic_DNA"/>
</dbReference>
<comment type="caution">
    <text evidence="1">The sequence shown here is derived from an EMBL/GenBank/DDBJ whole genome shotgun (WGS) entry which is preliminary data.</text>
</comment>
<evidence type="ECO:0000313" key="2">
    <source>
        <dbReference type="Proteomes" id="UP000824469"/>
    </source>
</evidence>
<reference evidence="1 2" key="1">
    <citation type="journal article" date="2021" name="Nat. Plants">
        <title>The Taxus genome provides insights into paclitaxel biosynthesis.</title>
        <authorList>
            <person name="Xiong X."/>
            <person name="Gou J."/>
            <person name="Liao Q."/>
            <person name="Li Y."/>
            <person name="Zhou Q."/>
            <person name="Bi G."/>
            <person name="Li C."/>
            <person name="Du R."/>
            <person name="Wang X."/>
            <person name="Sun T."/>
            <person name="Guo L."/>
            <person name="Liang H."/>
            <person name="Lu P."/>
            <person name="Wu Y."/>
            <person name="Zhang Z."/>
            <person name="Ro D.K."/>
            <person name="Shang Y."/>
            <person name="Huang S."/>
            <person name="Yan J."/>
        </authorList>
    </citation>
    <scope>NUCLEOTIDE SEQUENCE [LARGE SCALE GENOMIC DNA]</scope>
    <source>
        <strain evidence="1">Ta-2019</strain>
    </source>
</reference>
<feature type="non-terminal residue" evidence="1">
    <location>
        <position position="1"/>
    </location>
</feature>
<evidence type="ECO:0000313" key="1">
    <source>
        <dbReference type="EMBL" id="KAH9305881.1"/>
    </source>
</evidence>
<keyword evidence="2" id="KW-1185">Reference proteome</keyword>
<proteinExistence type="predicted"/>
<gene>
    <name evidence="1" type="ORF">KI387_010285</name>
</gene>